<protein>
    <recommendedName>
        <fullName evidence="1">N-acetyltransferase domain-containing protein</fullName>
    </recommendedName>
</protein>
<dbReference type="AlphaFoldDB" id="A0AAV9HQA2"/>
<sequence length="210" mass="22790">MSSISQTYLFTPELHAHLTPYIAALHASCITLDRLAASPFLPPLTNEKLLPWWKERIAEATRGDRLIILLLPETPPNKKASGTDLRGLAMVKLSKSETGSFRGRIDALLVDRRYRRQGGARSLVMAAEYESARRGRTLLLADAETGSVAEEAFKKFGYTEIGKVPGFSRAIADGLGRAGGGVVSKKGETFFYKEITGGSNTTTDGATMIV</sequence>
<reference evidence="2" key="1">
    <citation type="journal article" date="2023" name="Mol. Phylogenet. Evol.">
        <title>Genome-scale phylogeny and comparative genomics of the fungal order Sordariales.</title>
        <authorList>
            <person name="Hensen N."/>
            <person name="Bonometti L."/>
            <person name="Westerberg I."/>
            <person name="Brannstrom I.O."/>
            <person name="Guillou S."/>
            <person name="Cros-Aarteil S."/>
            <person name="Calhoun S."/>
            <person name="Haridas S."/>
            <person name="Kuo A."/>
            <person name="Mondo S."/>
            <person name="Pangilinan J."/>
            <person name="Riley R."/>
            <person name="LaButti K."/>
            <person name="Andreopoulos B."/>
            <person name="Lipzen A."/>
            <person name="Chen C."/>
            <person name="Yan M."/>
            <person name="Daum C."/>
            <person name="Ng V."/>
            <person name="Clum A."/>
            <person name="Steindorff A."/>
            <person name="Ohm R.A."/>
            <person name="Martin F."/>
            <person name="Silar P."/>
            <person name="Natvig D.O."/>
            <person name="Lalanne C."/>
            <person name="Gautier V."/>
            <person name="Ament-Velasquez S.L."/>
            <person name="Kruys A."/>
            <person name="Hutchinson M.I."/>
            <person name="Powell A.J."/>
            <person name="Barry K."/>
            <person name="Miller A.N."/>
            <person name="Grigoriev I.V."/>
            <person name="Debuchy R."/>
            <person name="Gladieux P."/>
            <person name="Hiltunen Thoren M."/>
            <person name="Johannesson H."/>
        </authorList>
    </citation>
    <scope>NUCLEOTIDE SEQUENCE</scope>
    <source>
        <strain evidence="2">PSN324</strain>
    </source>
</reference>
<dbReference type="EMBL" id="MU864975">
    <property type="protein sequence ID" value="KAK4462275.1"/>
    <property type="molecule type" value="Genomic_DNA"/>
</dbReference>
<gene>
    <name evidence="2" type="ORF">QBC42DRAFT_297023</name>
</gene>
<proteinExistence type="predicted"/>
<evidence type="ECO:0000313" key="3">
    <source>
        <dbReference type="Proteomes" id="UP001321749"/>
    </source>
</evidence>
<dbReference type="GO" id="GO:0016747">
    <property type="term" value="F:acyltransferase activity, transferring groups other than amino-acyl groups"/>
    <property type="evidence" value="ECO:0007669"/>
    <property type="project" value="InterPro"/>
</dbReference>
<feature type="domain" description="N-acetyltransferase" evidence="1">
    <location>
        <begin position="39"/>
        <end position="178"/>
    </location>
</feature>
<accession>A0AAV9HQA2</accession>
<dbReference type="Gene3D" id="3.40.630.30">
    <property type="match status" value="1"/>
</dbReference>
<reference evidence="2" key="2">
    <citation type="submission" date="2023-06" db="EMBL/GenBank/DDBJ databases">
        <authorList>
            <consortium name="Lawrence Berkeley National Laboratory"/>
            <person name="Mondo S.J."/>
            <person name="Hensen N."/>
            <person name="Bonometti L."/>
            <person name="Westerberg I."/>
            <person name="Brannstrom I.O."/>
            <person name="Guillou S."/>
            <person name="Cros-Aarteil S."/>
            <person name="Calhoun S."/>
            <person name="Haridas S."/>
            <person name="Kuo A."/>
            <person name="Pangilinan J."/>
            <person name="Riley R."/>
            <person name="Labutti K."/>
            <person name="Andreopoulos B."/>
            <person name="Lipzen A."/>
            <person name="Chen C."/>
            <person name="Yanf M."/>
            <person name="Daum C."/>
            <person name="Ng V."/>
            <person name="Clum A."/>
            <person name="Steindorff A."/>
            <person name="Ohm R."/>
            <person name="Martin F."/>
            <person name="Silar P."/>
            <person name="Natvig D."/>
            <person name="Lalanne C."/>
            <person name="Gautier V."/>
            <person name="Ament-Velasquez S.L."/>
            <person name="Kruys A."/>
            <person name="Hutchinson M.I."/>
            <person name="Powell A.J."/>
            <person name="Barry K."/>
            <person name="Miller A.N."/>
            <person name="Grigoriev I.V."/>
            <person name="Debuchy R."/>
            <person name="Gladieux P."/>
            <person name="Thoren M.H."/>
            <person name="Johannesson H."/>
        </authorList>
    </citation>
    <scope>NUCLEOTIDE SEQUENCE</scope>
    <source>
        <strain evidence="2">PSN324</strain>
    </source>
</reference>
<dbReference type="Proteomes" id="UP001321749">
    <property type="component" value="Unassembled WGS sequence"/>
</dbReference>
<name>A0AAV9HQA2_9PEZI</name>
<comment type="caution">
    <text evidence="2">The sequence shown here is derived from an EMBL/GenBank/DDBJ whole genome shotgun (WGS) entry which is preliminary data.</text>
</comment>
<evidence type="ECO:0000313" key="2">
    <source>
        <dbReference type="EMBL" id="KAK4462275.1"/>
    </source>
</evidence>
<keyword evidence="3" id="KW-1185">Reference proteome</keyword>
<dbReference type="SUPFAM" id="SSF55729">
    <property type="entry name" value="Acyl-CoA N-acyltransferases (Nat)"/>
    <property type="match status" value="1"/>
</dbReference>
<dbReference type="Pfam" id="PF13673">
    <property type="entry name" value="Acetyltransf_10"/>
    <property type="match status" value="1"/>
</dbReference>
<dbReference type="InterPro" id="IPR016181">
    <property type="entry name" value="Acyl_CoA_acyltransferase"/>
</dbReference>
<evidence type="ECO:0000259" key="1">
    <source>
        <dbReference type="PROSITE" id="PS51186"/>
    </source>
</evidence>
<organism evidence="2 3">
    <name type="scientific">Cladorrhinum samala</name>
    <dbReference type="NCBI Taxonomy" id="585594"/>
    <lineage>
        <taxon>Eukaryota</taxon>
        <taxon>Fungi</taxon>
        <taxon>Dikarya</taxon>
        <taxon>Ascomycota</taxon>
        <taxon>Pezizomycotina</taxon>
        <taxon>Sordariomycetes</taxon>
        <taxon>Sordariomycetidae</taxon>
        <taxon>Sordariales</taxon>
        <taxon>Podosporaceae</taxon>
        <taxon>Cladorrhinum</taxon>
    </lineage>
</organism>
<dbReference type="PROSITE" id="PS51186">
    <property type="entry name" value="GNAT"/>
    <property type="match status" value="1"/>
</dbReference>
<dbReference type="InterPro" id="IPR000182">
    <property type="entry name" value="GNAT_dom"/>
</dbReference>